<dbReference type="RefSeq" id="WP_132938487.1">
    <property type="nucleotide sequence ID" value="NZ_CP119676.1"/>
</dbReference>
<evidence type="ECO:0000256" key="2">
    <source>
        <dbReference type="SAM" id="MobiDB-lite"/>
    </source>
</evidence>
<evidence type="ECO:0000256" key="1">
    <source>
        <dbReference type="ARBA" id="ARBA00023186"/>
    </source>
</evidence>
<feature type="region of interest" description="Disordered" evidence="2">
    <location>
        <begin position="1"/>
        <end position="30"/>
    </location>
</feature>
<evidence type="ECO:0000313" key="4">
    <source>
        <dbReference type="EMBL" id="TCS63512.1"/>
    </source>
</evidence>
<feature type="region of interest" description="Disordered" evidence="2">
    <location>
        <begin position="112"/>
        <end position="137"/>
    </location>
</feature>
<reference evidence="4 5" key="1">
    <citation type="submission" date="2019-03" db="EMBL/GenBank/DDBJ databases">
        <title>Genomic Encyclopedia of Type Strains, Phase IV (KMG-IV): sequencing the most valuable type-strain genomes for metagenomic binning, comparative biology and taxonomic classification.</title>
        <authorList>
            <person name="Goeker M."/>
        </authorList>
    </citation>
    <scope>NUCLEOTIDE SEQUENCE [LARGE SCALE GENOMIC DNA]</scope>
    <source>
        <strain evidence="4 5">DSM 101688</strain>
    </source>
</reference>
<dbReference type="InterPro" id="IPR036869">
    <property type="entry name" value="J_dom_sf"/>
</dbReference>
<evidence type="ECO:0000259" key="3">
    <source>
        <dbReference type="PROSITE" id="PS50076"/>
    </source>
</evidence>
<dbReference type="PANTHER" id="PTHR44145:SF3">
    <property type="entry name" value="DNAJ HOMOLOG SUBFAMILY A MEMBER 3, MITOCHONDRIAL"/>
    <property type="match status" value="1"/>
</dbReference>
<dbReference type="Pfam" id="PF00226">
    <property type="entry name" value="DnaJ"/>
    <property type="match status" value="1"/>
</dbReference>
<name>A0A4R3JCM4_9PROT</name>
<dbReference type="PANTHER" id="PTHR44145">
    <property type="entry name" value="DNAJ HOMOLOG SUBFAMILY A MEMBER 3, MITOCHONDRIAL"/>
    <property type="match status" value="1"/>
</dbReference>
<sequence length="200" mass="22795">MSDKRTSPHGAPHRHNKNAQPSTGKPCAWPDCAQEGAYRAPKSRTQLNEYHWYCLTHIRERNKSWNYFAGLNEQEVEAQVRHDTVWNRPTWKMGGIGPRAFDAARQRFSDAFGGFEGDARRRTRGDDARPPKAPPSQARALAVLDLDPTVTMKALKSRYKSLVKRHHPDANNGDKRSEEKFKQIVEAYQIIRKSLGETAS</sequence>
<feature type="domain" description="J" evidence="3">
    <location>
        <begin position="139"/>
        <end position="196"/>
    </location>
</feature>
<dbReference type="Gene3D" id="1.10.287.110">
    <property type="entry name" value="DnaJ domain"/>
    <property type="match status" value="1"/>
</dbReference>
<protein>
    <submittedName>
        <fullName evidence="4">DnaJ-like protein</fullName>
    </submittedName>
</protein>
<organism evidence="4 5">
    <name type="scientific">Varunaivibrio sulfuroxidans</name>
    <dbReference type="NCBI Taxonomy" id="1773489"/>
    <lineage>
        <taxon>Bacteria</taxon>
        <taxon>Pseudomonadati</taxon>
        <taxon>Pseudomonadota</taxon>
        <taxon>Alphaproteobacteria</taxon>
        <taxon>Rhodospirillales</taxon>
        <taxon>Magnetovibrionaceae</taxon>
        <taxon>Varunaivibrio</taxon>
    </lineage>
</organism>
<dbReference type="AlphaFoldDB" id="A0A4R3JCM4"/>
<dbReference type="SMART" id="SM00271">
    <property type="entry name" value="DnaJ"/>
    <property type="match status" value="1"/>
</dbReference>
<proteinExistence type="predicted"/>
<gene>
    <name evidence="4" type="ORF">EDD55_103134</name>
</gene>
<dbReference type="InterPro" id="IPR051938">
    <property type="entry name" value="Apopto_cytoskel_mod"/>
</dbReference>
<dbReference type="SUPFAM" id="SSF46565">
    <property type="entry name" value="Chaperone J-domain"/>
    <property type="match status" value="1"/>
</dbReference>
<accession>A0A4R3JCM4</accession>
<dbReference type="CDD" id="cd06257">
    <property type="entry name" value="DnaJ"/>
    <property type="match status" value="1"/>
</dbReference>
<keyword evidence="5" id="KW-1185">Reference proteome</keyword>
<dbReference type="InterPro" id="IPR001623">
    <property type="entry name" value="DnaJ_domain"/>
</dbReference>
<dbReference type="PRINTS" id="PR00625">
    <property type="entry name" value="JDOMAIN"/>
</dbReference>
<keyword evidence="1" id="KW-0143">Chaperone</keyword>
<dbReference type="PROSITE" id="PS50076">
    <property type="entry name" value="DNAJ_2"/>
    <property type="match status" value="1"/>
</dbReference>
<evidence type="ECO:0000313" key="5">
    <source>
        <dbReference type="Proteomes" id="UP000295304"/>
    </source>
</evidence>
<dbReference type="Proteomes" id="UP000295304">
    <property type="component" value="Unassembled WGS sequence"/>
</dbReference>
<dbReference type="OrthoDB" id="9786294at2"/>
<feature type="compositionally biased region" description="Basic and acidic residues" evidence="2">
    <location>
        <begin position="117"/>
        <end position="130"/>
    </location>
</feature>
<comment type="caution">
    <text evidence="4">The sequence shown here is derived from an EMBL/GenBank/DDBJ whole genome shotgun (WGS) entry which is preliminary data.</text>
</comment>
<dbReference type="EMBL" id="SLZW01000003">
    <property type="protein sequence ID" value="TCS63512.1"/>
    <property type="molecule type" value="Genomic_DNA"/>
</dbReference>